<organism evidence="1">
    <name type="scientific">Meiothermus ruber</name>
    <dbReference type="NCBI Taxonomy" id="277"/>
    <lineage>
        <taxon>Bacteria</taxon>
        <taxon>Thermotogati</taxon>
        <taxon>Deinococcota</taxon>
        <taxon>Deinococci</taxon>
        <taxon>Thermales</taxon>
        <taxon>Thermaceae</taxon>
        <taxon>Meiothermus</taxon>
    </lineage>
</organism>
<comment type="caution">
    <text evidence="1">The sequence shown here is derived from an EMBL/GenBank/DDBJ whole genome shotgun (WGS) entry which is preliminary data.</text>
</comment>
<dbReference type="EMBL" id="DSWI01000012">
    <property type="protein sequence ID" value="HFG20198.1"/>
    <property type="molecule type" value="Genomic_DNA"/>
</dbReference>
<dbReference type="AlphaFoldDB" id="A0A7C3HEA0"/>
<gene>
    <name evidence="1" type="ORF">ENS82_05670</name>
</gene>
<sequence length="74" mass="8155">MSNIHTVLYLPVRSLYSDWIGGVFEKNLALAVQKTALPGPFVAEAPAHAYTYAPKHVFGQAWKKEVSRAKGAQK</sequence>
<protein>
    <submittedName>
        <fullName evidence="1">Uncharacterized protein</fullName>
    </submittedName>
</protein>
<evidence type="ECO:0000313" key="1">
    <source>
        <dbReference type="EMBL" id="HFG20198.1"/>
    </source>
</evidence>
<accession>A0A7C3HEA0</accession>
<name>A0A7C3HEA0_MEIRU</name>
<reference evidence="1" key="1">
    <citation type="journal article" date="2020" name="mSystems">
        <title>Genome- and Community-Level Interaction Insights into Carbon Utilization and Element Cycling Functions of Hydrothermarchaeota in Hydrothermal Sediment.</title>
        <authorList>
            <person name="Zhou Z."/>
            <person name="Liu Y."/>
            <person name="Xu W."/>
            <person name="Pan J."/>
            <person name="Luo Z.H."/>
            <person name="Li M."/>
        </authorList>
    </citation>
    <scope>NUCLEOTIDE SEQUENCE [LARGE SCALE GENOMIC DNA]</scope>
    <source>
        <strain evidence="1">SpSt-524</strain>
    </source>
</reference>
<proteinExistence type="predicted"/>